<organism evidence="3 4">
    <name type="scientific">Actinophytocola gossypii</name>
    <dbReference type="NCBI Taxonomy" id="2812003"/>
    <lineage>
        <taxon>Bacteria</taxon>
        <taxon>Bacillati</taxon>
        <taxon>Actinomycetota</taxon>
        <taxon>Actinomycetes</taxon>
        <taxon>Pseudonocardiales</taxon>
        <taxon>Pseudonocardiaceae</taxon>
    </lineage>
</organism>
<dbReference type="InterPro" id="IPR015168">
    <property type="entry name" value="SsuA/THI5"/>
</dbReference>
<reference evidence="3 4" key="1">
    <citation type="submission" date="2021-02" db="EMBL/GenBank/DDBJ databases">
        <title>Actinophytocola xerophila sp. nov., isolated from soil of cotton cropping field.</title>
        <authorList>
            <person name="Huang R."/>
            <person name="Chen X."/>
            <person name="Ge X."/>
            <person name="Liu W."/>
        </authorList>
    </citation>
    <scope>NUCLEOTIDE SEQUENCE [LARGE SCALE GENOMIC DNA]</scope>
    <source>
        <strain evidence="3 4">S1-96</strain>
    </source>
</reference>
<feature type="chain" id="PRO_5046624974" evidence="1">
    <location>
        <begin position="25"/>
        <end position="360"/>
    </location>
</feature>
<dbReference type="PANTHER" id="PTHR31528:SF15">
    <property type="entry name" value="RIBOFLAVIN-BINDING PROTEIN RIBY"/>
    <property type="match status" value="1"/>
</dbReference>
<evidence type="ECO:0000313" key="3">
    <source>
        <dbReference type="EMBL" id="MCT2582059.1"/>
    </source>
</evidence>
<evidence type="ECO:0000256" key="1">
    <source>
        <dbReference type="SAM" id="SignalP"/>
    </source>
</evidence>
<dbReference type="Pfam" id="PF09084">
    <property type="entry name" value="NMT1"/>
    <property type="match status" value="1"/>
</dbReference>
<keyword evidence="4" id="KW-1185">Reference proteome</keyword>
<name>A0ABT2J2H7_9PSEU</name>
<evidence type="ECO:0000313" key="4">
    <source>
        <dbReference type="Proteomes" id="UP001156441"/>
    </source>
</evidence>
<dbReference type="EMBL" id="JAFFZE010000004">
    <property type="protein sequence ID" value="MCT2582059.1"/>
    <property type="molecule type" value="Genomic_DNA"/>
</dbReference>
<keyword evidence="1" id="KW-0732">Signal</keyword>
<dbReference type="SUPFAM" id="SSF53850">
    <property type="entry name" value="Periplasmic binding protein-like II"/>
    <property type="match status" value="1"/>
</dbReference>
<accession>A0ABT2J2H7</accession>
<dbReference type="InterPro" id="IPR027939">
    <property type="entry name" value="NMT1/THI5"/>
</dbReference>
<gene>
    <name evidence="3" type="ORF">JT362_02840</name>
</gene>
<evidence type="ECO:0000259" key="2">
    <source>
        <dbReference type="Pfam" id="PF09084"/>
    </source>
</evidence>
<dbReference type="PANTHER" id="PTHR31528">
    <property type="entry name" value="4-AMINO-5-HYDROXYMETHYL-2-METHYLPYRIMIDINE PHOSPHATE SYNTHASE THI11-RELATED"/>
    <property type="match status" value="1"/>
</dbReference>
<dbReference type="Proteomes" id="UP001156441">
    <property type="component" value="Unassembled WGS sequence"/>
</dbReference>
<feature type="signal peptide" evidence="1">
    <location>
        <begin position="1"/>
        <end position="24"/>
    </location>
</feature>
<proteinExistence type="predicted"/>
<dbReference type="Gene3D" id="3.40.190.10">
    <property type="entry name" value="Periplasmic binding protein-like II"/>
    <property type="match status" value="2"/>
</dbReference>
<dbReference type="RefSeq" id="WP_260189412.1">
    <property type="nucleotide sequence ID" value="NZ_JAFFZE010000004.1"/>
</dbReference>
<sequence>MPKHPLRALTALAAATAAVTGLTACGGADGGDSSTLSVAVTTPSWNAGFATLLVSQAEGYFEDEGIEVEFTLPPSGTQAAQQVIGGGADIALVTPEPVVIGATKGTDLTYFANYYGDWIYGLATLDGSPIDDVADLAGKRIGVTNVSSSGATYAKVAMQLAGLNPDDAEFVPIGVGAQQITAIKDNQVDALALWDTQYQIVRNAGITINELSARSLDGMFGGGFVARGSELESNPDAFVKFGRAIAKGVVYAQANPEAAIRTMWKAQPDTAPGAGTSEEEALAQQVKVLETRLEGLGVQEGQTQWGVMDPERVKRTIEFAEEAALIDQPVEVDSIVNTSLLDKINDFSQDDIREQATAGT</sequence>
<protein>
    <submittedName>
        <fullName evidence="3">ABC transporter substrate-binding protein</fullName>
    </submittedName>
</protein>
<feature type="domain" description="SsuA/THI5-like" evidence="2">
    <location>
        <begin position="46"/>
        <end position="259"/>
    </location>
</feature>
<comment type="caution">
    <text evidence="3">The sequence shown here is derived from an EMBL/GenBank/DDBJ whole genome shotgun (WGS) entry which is preliminary data.</text>
</comment>
<dbReference type="PROSITE" id="PS51257">
    <property type="entry name" value="PROKAR_LIPOPROTEIN"/>
    <property type="match status" value="1"/>
</dbReference>